<gene>
    <name evidence="2" type="ORF">ACLA_043870</name>
</gene>
<evidence type="ECO:0000313" key="2">
    <source>
        <dbReference type="EMBL" id="EAW13667.1"/>
    </source>
</evidence>
<keyword evidence="3" id="KW-1185">Reference proteome</keyword>
<name>A1C8N0_ASPCL</name>
<dbReference type="VEuPathDB" id="FungiDB:ACLA_043870"/>
<dbReference type="RefSeq" id="XP_001275093.1">
    <property type="nucleotide sequence ID" value="XM_001275092.1"/>
</dbReference>
<keyword evidence="1" id="KW-0732">Signal</keyword>
<dbReference type="EMBL" id="DS027046">
    <property type="protein sequence ID" value="EAW13667.1"/>
    <property type="molecule type" value="Genomic_DNA"/>
</dbReference>
<proteinExistence type="predicted"/>
<protein>
    <submittedName>
        <fullName evidence="2">Uncharacterized protein</fullName>
    </submittedName>
</protein>
<dbReference type="Proteomes" id="UP000006701">
    <property type="component" value="Unassembled WGS sequence"/>
</dbReference>
<dbReference type="AlphaFoldDB" id="A1C8N0"/>
<dbReference type="GeneID" id="4707411"/>
<reference evidence="2 3" key="1">
    <citation type="journal article" date="2008" name="PLoS Genet.">
        <title>Genomic islands in the pathogenic filamentous fungus Aspergillus fumigatus.</title>
        <authorList>
            <person name="Fedorova N.D."/>
            <person name="Khaldi N."/>
            <person name="Joardar V.S."/>
            <person name="Maiti R."/>
            <person name="Amedeo P."/>
            <person name="Anderson M.J."/>
            <person name="Crabtree J."/>
            <person name="Silva J.C."/>
            <person name="Badger J.H."/>
            <person name="Albarraq A."/>
            <person name="Angiuoli S."/>
            <person name="Bussey H."/>
            <person name="Bowyer P."/>
            <person name="Cotty P.J."/>
            <person name="Dyer P.S."/>
            <person name="Egan A."/>
            <person name="Galens K."/>
            <person name="Fraser-Liggett C.M."/>
            <person name="Haas B.J."/>
            <person name="Inman J.M."/>
            <person name="Kent R."/>
            <person name="Lemieux S."/>
            <person name="Malavazi I."/>
            <person name="Orvis J."/>
            <person name="Roemer T."/>
            <person name="Ronning C.M."/>
            <person name="Sundaram J.P."/>
            <person name="Sutton G."/>
            <person name="Turner G."/>
            <person name="Venter J.C."/>
            <person name="White O.R."/>
            <person name="Whitty B.R."/>
            <person name="Youngman P."/>
            <person name="Wolfe K.H."/>
            <person name="Goldman G.H."/>
            <person name="Wortman J.R."/>
            <person name="Jiang B."/>
            <person name="Denning D.W."/>
            <person name="Nierman W.C."/>
        </authorList>
    </citation>
    <scope>NUCLEOTIDE SEQUENCE [LARGE SCALE GENOMIC DNA]</scope>
    <source>
        <strain evidence="3">ATCC 1007 / CBS 513.65 / DSM 816 / NCTC 3887 / NRRL 1</strain>
    </source>
</reference>
<evidence type="ECO:0000313" key="3">
    <source>
        <dbReference type="Proteomes" id="UP000006701"/>
    </source>
</evidence>
<dbReference type="KEGG" id="act:ACLA_043870"/>
<dbReference type="OMA" id="WDFRGNH"/>
<organism evidence="2 3">
    <name type="scientific">Aspergillus clavatus (strain ATCC 1007 / CBS 513.65 / DSM 816 / NCTC 3887 / NRRL 1 / QM 1276 / 107)</name>
    <dbReference type="NCBI Taxonomy" id="344612"/>
    <lineage>
        <taxon>Eukaryota</taxon>
        <taxon>Fungi</taxon>
        <taxon>Dikarya</taxon>
        <taxon>Ascomycota</taxon>
        <taxon>Pezizomycotina</taxon>
        <taxon>Eurotiomycetes</taxon>
        <taxon>Eurotiomycetidae</taxon>
        <taxon>Eurotiales</taxon>
        <taxon>Aspergillaceae</taxon>
        <taxon>Aspergillus</taxon>
        <taxon>Aspergillus subgen. Fumigati</taxon>
    </lineage>
</organism>
<feature type="signal peptide" evidence="1">
    <location>
        <begin position="1"/>
        <end position="19"/>
    </location>
</feature>
<dbReference type="OrthoDB" id="4340543at2759"/>
<feature type="chain" id="PRO_5002632847" evidence="1">
    <location>
        <begin position="20"/>
        <end position="230"/>
    </location>
</feature>
<evidence type="ECO:0000256" key="1">
    <source>
        <dbReference type="SAM" id="SignalP"/>
    </source>
</evidence>
<sequence>MHFFSSLAALATAGMLVNANPLQIHIDVPNDTPLQKDIQSDLNAASSPTHSVRPTDDDKLDIEFGKCYRIKDHNDEKLGLYSIYYKFGGEDGNRVFRVCRETGACKNENRNDQQVRTQEHFYLKDADGSSISNGPAWMASAGSLLYPLPNGYPNLYIAKLWGYPVCEDDDEDKDGEDCEICVSQREAYNKWNGLSTQANTKYITTSPNERQCVYLKFKKVRCPPHLMSED</sequence>
<dbReference type="HOGENOM" id="CLU_1204532_0_0_1"/>
<accession>A1C8N0</accession>